<evidence type="ECO:0000259" key="1">
    <source>
        <dbReference type="Pfam" id="PF23055"/>
    </source>
</evidence>
<dbReference type="PANTHER" id="PTHR33327">
    <property type="entry name" value="ENDONUCLEASE"/>
    <property type="match status" value="1"/>
</dbReference>
<protein>
    <recommendedName>
        <fullName evidence="1">DUF7041 domain-containing protein</fullName>
    </recommendedName>
</protein>
<organism evidence="2 3">
    <name type="scientific">Rhipicephalus microplus</name>
    <name type="common">Cattle tick</name>
    <name type="synonym">Boophilus microplus</name>
    <dbReference type="NCBI Taxonomy" id="6941"/>
    <lineage>
        <taxon>Eukaryota</taxon>
        <taxon>Metazoa</taxon>
        <taxon>Ecdysozoa</taxon>
        <taxon>Arthropoda</taxon>
        <taxon>Chelicerata</taxon>
        <taxon>Arachnida</taxon>
        <taxon>Acari</taxon>
        <taxon>Parasitiformes</taxon>
        <taxon>Ixodida</taxon>
        <taxon>Ixodoidea</taxon>
        <taxon>Ixodidae</taxon>
        <taxon>Rhipicephalinae</taxon>
        <taxon>Rhipicephalus</taxon>
        <taxon>Boophilus</taxon>
    </lineage>
</organism>
<feature type="domain" description="DUF7041" evidence="1">
    <location>
        <begin position="27"/>
        <end position="93"/>
    </location>
</feature>
<dbReference type="Pfam" id="PF23055">
    <property type="entry name" value="DUF7041"/>
    <property type="match status" value="1"/>
</dbReference>
<comment type="caution">
    <text evidence="2">The sequence shown here is derived from an EMBL/GenBank/DDBJ whole genome shotgun (WGS) entry which is preliminary data.</text>
</comment>
<evidence type="ECO:0000313" key="3">
    <source>
        <dbReference type="Proteomes" id="UP000821866"/>
    </source>
</evidence>
<sequence>MLGKSAAMSDEKATLSSPTTNAAELKLPYFWPANPKAWFSPIEARYELRRITSLKSKYLHVVSALPPDIADAVDDVLASTPSEKPYKELKNTVS</sequence>
<name>A0A9J6E382_RHIMP</name>
<accession>A0A9J6E382</accession>
<keyword evidence="3" id="KW-1185">Reference proteome</keyword>
<reference evidence="2" key="1">
    <citation type="journal article" date="2020" name="Cell">
        <title>Large-Scale Comparative Analyses of Tick Genomes Elucidate Their Genetic Diversity and Vector Capacities.</title>
        <authorList>
            <consortium name="Tick Genome and Microbiome Consortium (TIGMIC)"/>
            <person name="Jia N."/>
            <person name="Wang J."/>
            <person name="Shi W."/>
            <person name="Du L."/>
            <person name="Sun Y."/>
            <person name="Zhan W."/>
            <person name="Jiang J.F."/>
            <person name="Wang Q."/>
            <person name="Zhang B."/>
            <person name="Ji P."/>
            <person name="Bell-Sakyi L."/>
            <person name="Cui X.M."/>
            <person name="Yuan T.T."/>
            <person name="Jiang B.G."/>
            <person name="Yang W.F."/>
            <person name="Lam T.T."/>
            <person name="Chang Q.C."/>
            <person name="Ding S.J."/>
            <person name="Wang X.J."/>
            <person name="Zhu J.G."/>
            <person name="Ruan X.D."/>
            <person name="Zhao L."/>
            <person name="Wei J.T."/>
            <person name="Ye R.Z."/>
            <person name="Que T.C."/>
            <person name="Du C.H."/>
            <person name="Zhou Y.H."/>
            <person name="Cheng J.X."/>
            <person name="Dai P.F."/>
            <person name="Guo W.B."/>
            <person name="Han X.H."/>
            <person name="Huang E.J."/>
            <person name="Li L.F."/>
            <person name="Wei W."/>
            <person name="Gao Y.C."/>
            <person name="Liu J.Z."/>
            <person name="Shao H.Z."/>
            <person name="Wang X."/>
            <person name="Wang C.C."/>
            <person name="Yang T.C."/>
            <person name="Huo Q.B."/>
            <person name="Li W."/>
            <person name="Chen H.Y."/>
            <person name="Chen S.E."/>
            <person name="Zhou L.G."/>
            <person name="Ni X.B."/>
            <person name="Tian J.H."/>
            <person name="Sheng Y."/>
            <person name="Liu T."/>
            <person name="Pan Y.S."/>
            <person name="Xia L.Y."/>
            <person name="Li J."/>
            <person name="Zhao F."/>
            <person name="Cao W.C."/>
        </authorList>
    </citation>
    <scope>NUCLEOTIDE SEQUENCE</scope>
    <source>
        <strain evidence="2">Rmic-2018</strain>
    </source>
</reference>
<reference evidence="2" key="2">
    <citation type="submission" date="2021-09" db="EMBL/GenBank/DDBJ databases">
        <authorList>
            <person name="Jia N."/>
            <person name="Wang J."/>
            <person name="Shi W."/>
            <person name="Du L."/>
            <person name="Sun Y."/>
            <person name="Zhan W."/>
            <person name="Jiang J."/>
            <person name="Wang Q."/>
            <person name="Zhang B."/>
            <person name="Ji P."/>
            <person name="Sakyi L.B."/>
            <person name="Cui X."/>
            <person name="Yuan T."/>
            <person name="Jiang B."/>
            <person name="Yang W."/>
            <person name="Lam T.T.-Y."/>
            <person name="Chang Q."/>
            <person name="Ding S."/>
            <person name="Wang X."/>
            <person name="Zhu J."/>
            <person name="Ruan X."/>
            <person name="Zhao L."/>
            <person name="Wei J."/>
            <person name="Que T."/>
            <person name="Du C."/>
            <person name="Cheng J."/>
            <person name="Dai P."/>
            <person name="Han X."/>
            <person name="Huang E."/>
            <person name="Gao Y."/>
            <person name="Liu J."/>
            <person name="Shao H."/>
            <person name="Ye R."/>
            <person name="Li L."/>
            <person name="Wei W."/>
            <person name="Wang X."/>
            <person name="Wang C."/>
            <person name="Huo Q."/>
            <person name="Li W."/>
            <person name="Guo W."/>
            <person name="Chen H."/>
            <person name="Chen S."/>
            <person name="Zhou L."/>
            <person name="Zhou L."/>
            <person name="Ni X."/>
            <person name="Tian J."/>
            <person name="Zhou Y."/>
            <person name="Sheng Y."/>
            <person name="Liu T."/>
            <person name="Pan Y."/>
            <person name="Xia L."/>
            <person name="Li J."/>
            <person name="Zhao F."/>
            <person name="Cao W."/>
        </authorList>
    </citation>
    <scope>NUCLEOTIDE SEQUENCE</scope>
    <source>
        <strain evidence="2">Rmic-2018</strain>
        <tissue evidence="2">Larvae</tissue>
    </source>
</reference>
<dbReference type="PANTHER" id="PTHR33327:SF3">
    <property type="entry name" value="RNA-DIRECTED DNA POLYMERASE"/>
    <property type="match status" value="1"/>
</dbReference>
<dbReference type="EMBL" id="JABSTU010000006">
    <property type="protein sequence ID" value="KAH8028788.1"/>
    <property type="molecule type" value="Genomic_DNA"/>
</dbReference>
<dbReference type="InterPro" id="IPR055469">
    <property type="entry name" value="DUF7041"/>
</dbReference>
<gene>
    <name evidence="2" type="ORF">HPB51_019587</name>
</gene>
<proteinExistence type="predicted"/>
<dbReference type="Proteomes" id="UP000821866">
    <property type="component" value="Chromosome 4"/>
</dbReference>
<dbReference type="AlphaFoldDB" id="A0A9J6E382"/>
<evidence type="ECO:0000313" key="2">
    <source>
        <dbReference type="EMBL" id="KAH8028788.1"/>
    </source>
</evidence>
<dbReference type="VEuPathDB" id="VectorBase:LOC119187679"/>